<sequence>MIKLCYWLRALAALIAVGAMGSLQLDNIDWWTWFCQTMLGVVTWILVGYWIDDIKYYSNKKVRCEKF</sequence>
<keyword evidence="1" id="KW-0472">Membrane</keyword>
<keyword evidence="1" id="KW-1133">Transmembrane helix</keyword>
<proteinExistence type="predicted"/>
<name>A0A8S5SLR4_9CAUD</name>
<reference evidence="2" key="1">
    <citation type="journal article" date="2021" name="Proc. Natl. Acad. Sci. U.S.A.">
        <title>A Catalog of Tens of Thousands of Viruses from Human Metagenomes Reveals Hidden Associations with Chronic Diseases.</title>
        <authorList>
            <person name="Tisza M.J."/>
            <person name="Buck C.B."/>
        </authorList>
    </citation>
    <scope>NUCLEOTIDE SEQUENCE</scope>
    <source>
        <strain evidence="2">Ctf5T2</strain>
    </source>
</reference>
<protein>
    <submittedName>
        <fullName evidence="2">Uncharacterized protein</fullName>
    </submittedName>
</protein>
<accession>A0A8S5SLR4</accession>
<evidence type="ECO:0000313" key="2">
    <source>
        <dbReference type="EMBL" id="DAF51856.1"/>
    </source>
</evidence>
<feature type="transmembrane region" description="Helical" evidence="1">
    <location>
        <begin position="31"/>
        <end position="51"/>
    </location>
</feature>
<dbReference type="EMBL" id="BK032623">
    <property type="protein sequence ID" value="DAF51856.1"/>
    <property type="molecule type" value="Genomic_DNA"/>
</dbReference>
<keyword evidence="1" id="KW-0812">Transmembrane</keyword>
<evidence type="ECO:0000256" key="1">
    <source>
        <dbReference type="SAM" id="Phobius"/>
    </source>
</evidence>
<organism evidence="2">
    <name type="scientific">Podoviridae sp. ctf5T2</name>
    <dbReference type="NCBI Taxonomy" id="2827743"/>
    <lineage>
        <taxon>Viruses</taxon>
        <taxon>Duplodnaviria</taxon>
        <taxon>Heunggongvirae</taxon>
        <taxon>Uroviricota</taxon>
        <taxon>Caudoviricetes</taxon>
    </lineage>
</organism>